<dbReference type="HAMAP" id="MF_00276">
    <property type="entry name" value="KdpC"/>
    <property type="match status" value="1"/>
</dbReference>
<keyword evidence="4 11" id="KW-0812">Transmembrane</keyword>
<dbReference type="GO" id="GO:0005886">
    <property type="term" value="C:plasma membrane"/>
    <property type="evidence" value="ECO:0007669"/>
    <property type="project" value="UniProtKB-SubCell"/>
</dbReference>
<keyword evidence="8 11" id="KW-1133">Transmembrane helix</keyword>
<evidence type="ECO:0000256" key="3">
    <source>
        <dbReference type="ARBA" id="ARBA00022538"/>
    </source>
</evidence>
<keyword evidence="1 11" id="KW-0813">Transport</keyword>
<keyword evidence="7 11" id="KW-0630">Potassium</keyword>
<dbReference type="GeneID" id="63459101"/>
<dbReference type="GO" id="GO:0008556">
    <property type="term" value="F:P-type potassium transmembrane transporter activity"/>
    <property type="evidence" value="ECO:0007669"/>
    <property type="project" value="InterPro"/>
</dbReference>
<reference evidence="12 13" key="1">
    <citation type="submission" date="2017-06" db="EMBL/GenBank/DDBJ databases">
        <authorList>
            <consortium name="Pathogen Informatics"/>
        </authorList>
    </citation>
    <scope>NUCLEOTIDE SEQUENCE [LARGE SCALE GENOMIC DNA]</scope>
    <source>
        <strain evidence="12 13">NCTC13039</strain>
    </source>
</reference>
<accession>A0A239VCH0</accession>
<dbReference type="NCBIfam" id="NF001454">
    <property type="entry name" value="PRK00315.1"/>
    <property type="match status" value="1"/>
</dbReference>
<dbReference type="PIRSF" id="PIRSF001296">
    <property type="entry name" value="K_ATPase_KdpC"/>
    <property type="match status" value="1"/>
</dbReference>
<evidence type="ECO:0000256" key="7">
    <source>
        <dbReference type="ARBA" id="ARBA00022958"/>
    </source>
</evidence>
<gene>
    <name evidence="11" type="primary">kdpC</name>
    <name evidence="12" type="ORF">SAMEA4475696_00851</name>
</gene>
<dbReference type="Pfam" id="PF02669">
    <property type="entry name" value="KdpC"/>
    <property type="match status" value="1"/>
</dbReference>
<dbReference type="PANTHER" id="PTHR30042">
    <property type="entry name" value="POTASSIUM-TRANSPORTING ATPASE C CHAIN"/>
    <property type="match status" value="1"/>
</dbReference>
<evidence type="ECO:0000256" key="10">
    <source>
        <dbReference type="ARBA" id="ARBA00023136"/>
    </source>
</evidence>
<dbReference type="RefSeq" id="WP_028327179.1">
    <property type="nucleotide sequence ID" value="NZ_LT906453.1"/>
</dbReference>
<keyword evidence="2 11" id="KW-1003">Cell membrane</keyword>
<evidence type="ECO:0000313" key="13">
    <source>
        <dbReference type="Proteomes" id="UP000242637"/>
    </source>
</evidence>
<dbReference type="OrthoDB" id="9788285at2"/>
<dbReference type="EMBL" id="LT906453">
    <property type="protein sequence ID" value="SNV19901.1"/>
    <property type="molecule type" value="Genomic_DNA"/>
</dbReference>
<evidence type="ECO:0000256" key="1">
    <source>
        <dbReference type="ARBA" id="ARBA00022448"/>
    </source>
</evidence>
<keyword evidence="5 11" id="KW-0547">Nucleotide-binding</keyword>
<dbReference type="STRING" id="1121387.GCA_000429885_01236"/>
<proteinExistence type="inferred from homology"/>
<evidence type="ECO:0000256" key="11">
    <source>
        <dbReference type="HAMAP-Rule" id="MF_00276"/>
    </source>
</evidence>
<comment type="similarity">
    <text evidence="11">Belongs to the KdpC family.</text>
</comment>
<dbReference type="InterPro" id="IPR003820">
    <property type="entry name" value="KdpC"/>
</dbReference>
<evidence type="ECO:0000256" key="2">
    <source>
        <dbReference type="ARBA" id="ARBA00022475"/>
    </source>
</evidence>
<keyword evidence="10 11" id="KW-0472">Membrane</keyword>
<sequence>MHTLTRQTTAAIKALTLLTLTLGLAWPLTFTGLAQLIAPTQANGSLIHDTHGKTIGSTLLGQPTSGPEWFTPRPSTSNYAANTSGSDNLSPTSTTHLNTINHRRATLTAANPHATTPIPTDALTASGSGLDPHISPEYAHWQAPRIAQTRGIPLTDIHTLINHHTQGRTLGFLGQPRVNVTELNADLAHTHH</sequence>
<comment type="subunit">
    <text evidence="11">The system is composed of three essential subunits: KdpA, KdpB and KdpC.</text>
</comment>
<name>A0A239VCH0_9MICO</name>
<evidence type="ECO:0000256" key="5">
    <source>
        <dbReference type="ARBA" id="ARBA00022741"/>
    </source>
</evidence>
<keyword evidence="3 11" id="KW-0633">Potassium transport</keyword>
<protein>
    <recommendedName>
        <fullName evidence="11">Potassium-transporting ATPase KdpC subunit</fullName>
    </recommendedName>
    <alternativeName>
        <fullName evidence="11">ATP phosphohydrolase [potassium-transporting] C chain</fullName>
    </alternativeName>
    <alternativeName>
        <fullName evidence="11">Potassium-binding and translocating subunit C</fullName>
    </alternativeName>
    <alternativeName>
        <fullName evidence="11">Potassium-translocating ATPase C chain</fullName>
    </alternativeName>
</protein>
<evidence type="ECO:0000256" key="6">
    <source>
        <dbReference type="ARBA" id="ARBA00022840"/>
    </source>
</evidence>
<dbReference type="NCBIfam" id="TIGR00681">
    <property type="entry name" value="kdpC"/>
    <property type="match status" value="1"/>
</dbReference>
<evidence type="ECO:0000256" key="8">
    <source>
        <dbReference type="ARBA" id="ARBA00022989"/>
    </source>
</evidence>
<dbReference type="AlphaFoldDB" id="A0A239VCH0"/>
<keyword evidence="13" id="KW-1185">Reference proteome</keyword>
<dbReference type="GO" id="GO:0005524">
    <property type="term" value="F:ATP binding"/>
    <property type="evidence" value="ECO:0007669"/>
    <property type="project" value="UniProtKB-UniRule"/>
</dbReference>
<comment type="function">
    <text evidence="11">Part of the high-affinity ATP-driven potassium transport (or Kdp) system, which catalyzes the hydrolysis of ATP coupled with the electrogenic transport of potassium into the cytoplasm. This subunit acts as a catalytic chaperone that increases the ATP-binding affinity of the ATP-hydrolyzing subunit KdpB by the formation of a transient KdpB/KdpC/ATP ternary complex.</text>
</comment>
<dbReference type="PANTHER" id="PTHR30042:SF2">
    <property type="entry name" value="POTASSIUM-TRANSPORTING ATPASE KDPC SUBUNIT"/>
    <property type="match status" value="1"/>
</dbReference>
<keyword evidence="9 11" id="KW-0406">Ion transport</keyword>
<comment type="subcellular location">
    <subcellularLocation>
        <location evidence="11">Cell membrane</location>
        <topology evidence="11">Single-pass membrane protein</topology>
    </subcellularLocation>
</comment>
<keyword evidence="6 11" id="KW-0067">ATP-binding</keyword>
<dbReference type="KEGG" id="dco:SAMEA4475696_0851"/>
<evidence type="ECO:0000313" key="12">
    <source>
        <dbReference type="EMBL" id="SNV19901.1"/>
    </source>
</evidence>
<dbReference type="Proteomes" id="UP000242637">
    <property type="component" value="Chromosome 1"/>
</dbReference>
<evidence type="ECO:0000256" key="9">
    <source>
        <dbReference type="ARBA" id="ARBA00023065"/>
    </source>
</evidence>
<evidence type="ECO:0000256" key="4">
    <source>
        <dbReference type="ARBA" id="ARBA00022692"/>
    </source>
</evidence>
<organism evidence="12 13">
    <name type="scientific">Dermatophilus congolensis</name>
    <dbReference type="NCBI Taxonomy" id="1863"/>
    <lineage>
        <taxon>Bacteria</taxon>
        <taxon>Bacillati</taxon>
        <taxon>Actinomycetota</taxon>
        <taxon>Actinomycetes</taxon>
        <taxon>Micrococcales</taxon>
        <taxon>Dermatophilaceae</taxon>
        <taxon>Dermatophilus</taxon>
    </lineage>
</organism>